<keyword evidence="1" id="KW-0812">Transmembrane</keyword>
<dbReference type="GO" id="GO:0016747">
    <property type="term" value="F:acyltransferase activity, transferring groups other than amino-acyl groups"/>
    <property type="evidence" value="ECO:0007669"/>
    <property type="project" value="InterPro"/>
</dbReference>
<protein>
    <submittedName>
        <fullName evidence="3">Acyltransferase</fullName>
    </submittedName>
</protein>
<feature type="transmembrane region" description="Helical" evidence="1">
    <location>
        <begin position="393"/>
        <end position="412"/>
    </location>
</feature>
<feature type="transmembrane region" description="Helical" evidence="1">
    <location>
        <begin position="333"/>
        <end position="354"/>
    </location>
</feature>
<comment type="caution">
    <text evidence="3">The sequence shown here is derived from an EMBL/GenBank/DDBJ whole genome shotgun (WGS) entry which is preliminary data.</text>
</comment>
<dbReference type="AlphaFoldDB" id="A0A8J4AEL5"/>
<reference evidence="4" key="1">
    <citation type="journal article" date="2021" name="Int. J. Syst. Evol. Microbiol.">
        <title>Actinocatenispora comari sp. nov., an endophytic actinomycete isolated from aerial parts of Comarum salesowianum.</title>
        <authorList>
            <person name="Oyunbileg N."/>
            <person name="Iizaka Y."/>
            <person name="Hamada M."/>
            <person name="Davaapurev B.O."/>
            <person name="Fukumoto A."/>
            <person name="Tsetseg B."/>
            <person name="Kato F."/>
            <person name="Tamura T."/>
            <person name="Batkhuu J."/>
            <person name="Anzai Y."/>
        </authorList>
    </citation>
    <scope>NUCLEOTIDE SEQUENCE [LARGE SCALE GENOMIC DNA]</scope>
    <source>
        <strain evidence="4">NUM-2625</strain>
    </source>
</reference>
<feature type="domain" description="Acyltransferase 3" evidence="2">
    <location>
        <begin position="8"/>
        <end position="344"/>
    </location>
</feature>
<feature type="transmembrane region" description="Helical" evidence="1">
    <location>
        <begin position="94"/>
        <end position="117"/>
    </location>
</feature>
<evidence type="ECO:0000313" key="3">
    <source>
        <dbReference type="EMBL" id="GIL29638.1"/>
    </source>
</evidence>
<feature type="transmembrane region" description="Helical" evidence="1">
    <location>
        <begin position="180"/>
        <end position="200"/>
    </location>
</feature>
<keyword evidence="1" id="KW-1133">Transmembrane helix</keyword>
<feature type="transmembrane region" description="Helical" evidence="1">
    <location>
        <begin position="212"/>
        <end position="233"/>
    </location>
</feature>
<keyword evidence="4" id="KW-1185">Reference proteome</keyword>
<accession>A0A8J4AEL5</accession>
<name>A0A8J4AEL5_9ACTN</name>
<keyword evidence="3" id="KW-0012">Acyltransferase</keyword>
<gene>
    <name evidence="3" type="ORF">NUM_48920</name>
</gene>
<feature type="transmembrane region" description="Helical" evidence="1">
    <location>
        <begin position="129"/>
        <end position="147"/>
    </location>
</feature>
<dbReference type="Pfam" id="PF01757">
    <property type="entry name" value="Acyl_transf_3"/>
    <property type="match status" value="1"/>
</dbReference>
<organism evidence="3 4">
    <name type="scientific">Actinocatenispora comari</name>
    <dbReference type="NCBI Taxonomy" id="2807577"/>
    <lineage>
        <taxon>Bacteria</taxon>
        <taxon>Bacillati</taxon>
        <taxon>Actinomycetota</taxon>
        <taxon>Actinomycetes</taxon>
        <taxon>Micromonosporales</taxon>
        <taxon>Micromonosporaceae</taxon>
        <taxon>Actinocatenispora</taxon>
    </lineage>
</organism>
<sequence length="432" mass="45951">MPAAGRDRFVDAVRAFGTVVVMLLHWLIPVVAWDGHGLAIGNALSSGQGWLVTWPLQVMPLMFFAAGAAAWWSRSPAGPVRFLRRRLGRLLPPVVAFVLAWAVVLAPAALALGVPAAAVARGASIAPQLLWFVAVYLLLSLVTPWLLRAFHRYGLGLILPFAGAAVAIDGARFLLGGPSWLGYLNVLFVWVVPYLLGFGYADGRFRGVSRRALVAVAAASVLVLALLVAAGPYPASMVGLPGDTMSNMNPPTICLLLVTGFQLPLALLVRGPVLRALAYRPVGRAVAFVQARSMTLYLWHLTAMFVLIGAVLFGLHRQLPEAWSADWWATRPLWYGVLIALTAVLVRVFGRVELRAPRVPRSGRAIAGYAGIGCLLAALLLVITTGTMITDPFGPQTVALLLGALGGTLLVLSRRPAGATSAARGPGRTLQH</sequence>
<feature type="transmembrane region" description="Helical" evidence="1">
    <location>
        <begin position="366"/>
        <end position="387"/>
    </location>
</feature>
<dbReference type="Proteomes" id="UP000614996">
    <property type="component" value="Unassembled WGS sequence"/>
</dbReference>
<feature type="transmembrane region" description="Helical" evidence="1">
    <location>
        <begin position="294"/>
        <end position="313"/>
    </location>
</feature>
<proteinExistence type="predicted"/>
<dbReference type="InterPro" id="IPR002656">
    <property type="entry name" value="Acyl_transf_3_dom"/>
</dbReference>
<keyword evidence="3" id="KW-0808">Transferase</keyword>
<evidence type="ECO:0000313" key="4">
    <source>
        <dbReference type="Proteomes" id="UP000614996"/>
    </source>
</evidence>
<dbReference type="EMBL" id="BOPO01000101">
    <property type="protein sequence ID" value="GIL29638.1"/>
    <property type="molecule type" value="Genomic_DNA"/>
</dbReference>
<feature type="transmembrane region" description="Helical" evidence="1">
    <location>
        <begin position="12"/>
        <end position="32"/>
    </location>
</feature>
<feature type="transmembrane region" description="Helical" evidence="1">
    <location>
        <begin position="154"/>
        <end position="174"/>
    </location>
</feature>
<feature type="transmembrane region" description="Helical" evidence="1">
    <location>
        <begin position="52"/>
        <end position="73"/>
    </location>
</feature>
<feature type="transmembrane region" description="Helical" evidence="1">
    <location>
        <begin position="253"/>
        <end position="273"/>
    </location>
</feature>
<evidence type="ECO:0000259" key="2">
    <source>
        <dbReference type="Pfam" id="PF01757"/>
    </source>
</evidence>
<evidence type="ECO:0000256" key="1">
    <source>
        <dbReference type="SAM" id="Phobius"/>
    </source>
</evidence>
<keyword evidence="1" id="KW-0472">Membrane</keyword>